<dbReference type="GO" id="GO:0004420">
    <property type="term" value="F:hydroxymethylglutaryl-CoA reductase (NADPH) activity"/>
    <property type="evidence" value="ECO:0007669"/>
    <property type="project" value="InterPro"/>
</dbReference>
<dbReference type="PANTHER" id="PTHR10572">
    <property type="entry name" value="3-HYDROXY-3-METHYLGLUTARYL-COENZYME A REDUCTASE"/>
    <property type="match status" value="1"/>
</dbReference>
<dbReference type="STRING" id="1122156.SAMN02745117_01322"/>
<dbReference type="InterPro" id="IPR002202">
    <property type="entry name" value="HMG_CoA_Rdtase"/>
</dbReference>
<dbReference type="OrthoDB" id="9794902at2"/>
<accession>A0A1M4YU75</accession>
<sequence>MTEKDPLEHAAVPMRWVGPIRISGNVLEAEREVPLATYETPLWPSVRRGAKISMQVSGGIRTTLIDERMSRSILFETDDAGQALQAWQSIQGRFADLQQVAAGSSRFARLIDLHSQIAGNLLFIRLELTTGDASGHNMVTLAAERMQEFILREYPQLRYGSISGNFCSDKKPTAVNGILGRGKNVVADILIPRRVVSRWLRSTPEKIATLNVRKNLIGTMLAGGLRAGNAHYANMLLGFYLATGQDAANIIEGSQGITHAEVRGEDLYFSCTLPNLIVGSVGNGKGLDFVERNLRRMGCREPGEPGENARRLAVLCAATVLCGELSLLAAQTNPGELMEAHVKIERASSGQHPPQAAQ</sequence>
<dbReference type="Proteomes" id="UP000184327">
    <property type="component" value="Unassembled WGS sequence"/>
</dbReference>
<dbReference type="PRINTS" id="PR00071">
    <property type="entry name" value="HMGCOARDTASE"/>
</dbReference>
<dbReference type="InterPro" id="IPR023074">
    <property type="entry name" value="HMG_CoA_Rdtase_cat_sf"/>
</dbReference>
<name>A0A1M4YU75_9BURK</name>
<dbReference type="InterPro" id="IPR009023">
    <property type="entry name" value="HMG_CoA_Rdtase_NAD(P)-bd_sf"/>
</dbReference>
<reference evidence="3 4" key="1">
    <citation type="submission" date="2016-11" db="EMBL/GenBank/DDBJ databases">
        <authorList>
            <person name="Jaros S."/>
            <person name="Januszkiewicz K."/>
            <person name="Wedrychowicz H."/>
        </authorList>
    </citation>
    <scope>NUCLEOTIDE SEQUENCE [LARGE SCALE GENOMIC DNA]</scope>
    <source>
        <strain evidence="3 4">DSM 16112</strain>
    </source>
</reference>
<dbReference type="Gene3D" id="3.30.70.420">
    <property type="entry name" value="Hydroxymethylglutaryl-CoA reductase, class I/II, NAD/NADP-binding domain"/>
    <property type="match status" value="1"/>
</dbReference>
<comment type="similarity">
    <text evidence="1">Belongs to the HMG-CoA reductase family.</text>
</comment>
<dbReference type="Gene3D" id="3.90.770.10">
    <property type="entry name" value="3-hydroxy-3-methylglutaryl-coenzyme A Reductase, Chain A, domain 2"/>
    <property type="match status" value="1"/>
</dbReference>
<evidence type="ECO:0000256" key="2">
    <source>
        <dbReference type="ARBA" id="ARBA00023002"/>
    </source>
</evidence>
<dbReference type="PANTHER" id="PTHR10572:SF24">
    <property type="entry name" value="3-HYDROXY-3-METHYLGLUTARYL-COENZYME A REDUCTASE"/>
    <property type="match status" value="1"/>
</dbReference>
<dbReference type="RefSeq" id="WP_073355902.1">
    <property type="nucleotide sequence ID" value="NZ_FQUZ01000012.1"/>
</dbReference>
<dbReference type="PROSITE" id="PS50065">
    <property type="entry name" value="HMG_COA_REDUCTASE_4"/>
    <property type="match status" value="1"/>
</dbReference>
<organism evidence="3 4">
    <name type="scientific">Lampropedia hyalina DSM 16112</name>
    <dbReference type="NCBI Taxonomy" id="1122156"/>
    <lineage>
        <taxon>Bacteria</taxon>
        <taxon>Pseudomonadati</taxon>
        <taxon>Pseudomonadota</taxon>
        <taxon>Betaproteobacteria</taxon>
        <taxon>Burkholderiales</taxon>
        <taxon>Comamonadaceae</taxon>
        <taxon>Lampropedia</taxon>
    </lineage>
</organism>
<dbReference type="SUPFAM" id="SSF55035">
    <property type="entry name" value="NAD-binding domain of HMG-CoA reductase"/>
    <property type="match status" value="1"/>
</dbReference>
<keyword evidence="4" id="KW-1185">Reference proteome</keyword>
<dbReference type="GO" id="GO:0015936">
    <property type="term" value="P:coenzyme A metabolic process"/>
    <property type="evidence" value="ECO:0007669"/>
    <property type="project" value="InterPro"/>
</dbReference>
<gene>
    <name evidence="3" type="ORF">SAMN02745117_01322</name>
</gene>
<dbReference type="EMBL" id="FQUZ01000012">
    <property type="protein sequence ID" value="SHF09032.1"/>
    <property type="molecule type" value="Genomic_DNA"/>
</dbReference>
<evidence type="ECO:0000256" key="1">
    <source>
        <dbReference type="ARBA" id="ARBA00007661"/>
    </source>
</evidence>
<dbReference type="AlphaFoldDB" id="A0A1M4YU75"/>
<evidence type="ECO:0000313" key="4">
    <source>
        <dbReference type="Proteomes" id="UP000184327"/>
    </source>
</evidence>
<evidence type="ECO:0000313" key="3">
    <source>
        <dbReference type="EMBL" id="SHF09032.1"/>
    </source>
</evidence>
<dbReference type="Pfam" id="PF00368">
    <property type="entry name" value="HMG-CoA_red"/>
    <property type="match status" value="1"/>
</dbReference>
<proteinExistence type="inferred from homology"/>
<dbReference type="InterPro" id="IPR009029">
    <property type="entry name" value="HMG_CoA_Rdtase_sub-bd_dom_sf"/>
</dbReference>
<keyword evidence="2" id="KW-0560">Oxidoreductase</keyword>
<dbReference type="SUPFAM" id="SSF56542">
    <property type="entry name" value="Substrate-binding domain of HMG-CoA reductase"/>
    <property type="match status" value="1"/>
</dbReference>
<protein>
    <submittedName>
        <fullName evidence="3">3-hydroxy-3-methylglutaryl-coenzyme A reductase</fullName>
    </submittedName>
</protein>